<accession>M5G7F6</accession>
<evidence type="ECO:0000313" key="3">
    <source>
        <dbReference type="Proteomes" id="UP000030653"/>
    </source>
</evidence>
<name>M5G7F6_DACPD</name>
<proteinExistence type="predicted"/>
<keyword evidence="3" id="KW-1185">Reference proteome</keyword>
<feature type="signal peptide" evidence="1">
    <location>
        <begin position="1"/>
        <end position="19"/>
    </location>
</feature>
<dbReference type="Proteomes" id="UP000030653">
    <property type="component" value="Unassembled WGS sequence"/>
</dbReference>
<reference evidence="2 3" key="1">
    <citation type="journal article" date="2012" name="Science">
        <title>The Paleozoic origin of enzymatic lignin decomposition reconstructed from 31 fungal genomes.</title>
        <authorList>
            <person name="Floudas D."/>
            <person name="Binder M."/>
            <person name="Riley R."/>
            <person name="Barry K."/>
            <person name="Blanchette R.A."/>
            <person name="Henrissat B."/>
            <person name="Martinez A.T."/>
            <person name="Otillar R."/>
            <person name="Spatafora J.W."/>
            <person name="Yadav J.S."/>
            <person name="Aerts A."/>
            <person name="Benoit I."/>
            <person name="Boyd A."/>
            <person name="Carlson A."/>
            <person name="Copeland A."/>
            <person name="Coutinho P.M."/>
            <person name="de Vries R.P."/>
            <person name="Ferreira P."/>
            <person name="Findley K."/>
            <person name="Foster B."/>
            <person name="Gaskell J."/>
            <person name="Glotzer D."/>
            <person name="Gorecki P."/>
            <person name="Heitman J."/>
            <person name="Hesse C."/>
            <person name="Hori C."/>
            <person name="Igarashi K."/>
            <person name="Jurgens J.A."/>
            <person name="Kallen N."/>
            <person name="Kersten P."/>
            <person name="Kohler A."/>
            <person name="Kuees U."/>
            <person name="Kumar T.K.A."/>
            <person name="Kuo A."/>
            <person name="LaButti K."/>
            <person name="Larrondo L.F."/>
            <person name="Lindquist E."/>
            <person name="Ling A."/>
            <person name="Lombard V."/>
            <person name="Lucas S."/>
            <person name="Lundell T."/>
            <person name="Martin R."/>
            <person name="McLaughlin D.J."/>
            <person name="Morgenstern I."/>
            <person name="Morin E."/>
            <person name="Murat C."/>
            <person name="Nagy L.G."/>
            <person name="Nolan M."/>
            <person name="Ohm R.A."/>
            <person name="Patyshakuliyeva A."/>
            <person name="Rokas A."/>
            <person name="Ruiz-Duenas F.J."/>
            <person name="Sabat G."/>
            <person name="Salamov A."/>
            <person name="Samejima M."/>
            <person name="Schmutz J."/>
            <person name="Slot J.C."/>
            <person name="St John F."/>
            <person name="Stenlid J."/>
            <person name="Sun H."/>
            <person name="Sun S."/>
            <person name="Syed K."/>
            <person name="Tsang A."/>
            <person name="Wiebenga A."/>
            <person name="Young D."/>
            <person name="Pisabarro A."/>
            <person name="Eastwood D.C."/>
            <person name="Martin F."/>
            <person name="Cullen D."/>
            <person name="Grigoriev I.V."/>
            <person name="Hibbett D.S."/>
        </authorList>
    </citation>
    <scope>NUCLEOTIDE SEQUENCE [LARGE SCALE GENOMIC DNA]</scope>
    <source>
        <strain evidence="2 3">DJM-731 SS1</strain>
    </source>
</reference>
<evidence type="ECO:0000313" key="2">
    <source>
        <dbReference type="EMBL" id="EJU04664.1"/>
    </source>
</evidence>
<gene>
    <name evidence="2" type="ORF">DACRYDRAFT_104542</name>
</gene>
<dbReference type="HOGENOM" id="CLU_1570598_0_0_1"/>
<dbReference type="GeneID" id="63683010"/>
<dbReference type="RefSeq" id="XP_040631558.1">
    <property type="nucleotide sequence ID" value="XM_040767948.1"/>
</dbReference>
<dbReference type="AlphaFoldDB" id="M5G7F6"/>
<keyword evidence="1" id="KW-0732">Signal</keyword>
<protein>
    <submittedName>
        <fullName evidence="2">Uncharacterized protein</fullName>
    </submittedName>
</protein>
<dbReference type="OrthoDB" id="10468680at2759"/>
<organism evidence="2 3">
    <name type="scientific">Dacryopinax primogenitus (strain DJM 731)</name>
    <name type="common">Brown rot fungus</name>
    <dbReference type="NCBI Taxonomy" id="1858805"/>
    <lineage>
        <taxon>Eukaryota</taxon>
        <taxon>Fungi</taxon>
        <taxon>Dikarya</taxon>
        <taxon>Basidiomycota</taxon>
        <taxon>Agaricomycotina</taxon>
        <taxon>Dacrymycetes</taxon>
        <taxon>Dacrymycetales</taxon>
        <taxon>Dacrymycetaceae</taxon>
        <taxon>Dacryopinax</taxon>
    </lineage>
</organism>
<dbReference type="EMBL" id="JH795857">
    <property type="protein sequence ID" value="EJU04664.1"/>
    <property type="molecule type" value="Genomic_DNA"/>
</dbReference>
<feature type="chain" id="PRO_5004067631" evidence="1">
    <location>
        <begin position="20"/>
        <end position="170"/>
    </location>
</feature>
<sequence>MYRSTPILILLALLPQILAQWVTQTQIDPDSGITYLDRVSYSRAGAAVATQILSTFGDELLAAATTTGPPRIVGQPGTNTGAATIVFQFTSADGNVYEATFTPTYQSPSPTIPPQVGTIISPEDWTFTQAAAVTGPAVTSGAERIWPLAQWGRVMGFVGAGVVIGAWWVL</sequence>
<evidence type="ECO:0000256" key="1">
    <source>
        <dbReference type="SAM" id="SignalP"/>
    </source>
</evidence>